<evidence type="ECO:0000313" key="2">
    <source>
        <dbReference type="Proteomes" id="UP000317977"/>
    </source>
</evidence>
<organism evidence="1 2">
    <name type="scientific">Rubripirellula reticaptiva</name>
    <dbReference type="NCBI Taxonomy" id="2528013"/>
    <lineage>
        <taxon>Bacteria</taxon>
        <taxon>Pseudomonadati</taxon>
        <taxon>Planctomycetota</taxon>
        <taxon>Planctomycetia</taxon>
        <taxon>Pirellulales</taxon>
        <taxon>Pirellulaceae</taxon>
        <taxon>Rubripirellula</taxon>
    </lineage>
</organism>
<evidence type="ECO:0000313" key="1">
    <source>
        <dbReference type="EMBL" id="TWU46982.1"/>
    </source>
</evidence>
<proteinExistence type="predicted"/>
<protein>
    <submittedName>
        <fullName evidence="1">Uncharacterized protein</fullName>
    </submittedName>
</protein>
<dbReference type="AlphaFoldDB" id="A0A5C6ED83"/>
<gene>
    <name evidence="1" type="ORF">Poly59_59560</name>
</gene>
<name>A0A5C6ED83_9BACT</name>
<dbReference type="EMBL" id="SJPX01000006">
    <property type="protein sequence ID" value="TWU46982.1"/>
    <property type="molecule type" value="Genomic_DNA"/>
</dbReference>
<sequence length="32" mass="3479">MALILFRVTSCVVNVINGVRGDVASIFMIKVL</sequence>
<keyword evidence="2" id="KW-1185">Reference proteome</keyword>
<accession>A0A5C6ED83</accession>
<dbReference type="Proteomes" id="UP000317977">
    <property type="component" value="Unassembled WGS sequence"/>
</dbReference>
<comment type="caution">
    <text evidence="1">The sequence shown here is derived from an EMBL/GenBank/DDBJ whole genome shotgun (WGS) entry which is preliminary data.</text>
</comment>
<reference evidence="1 2" key="1">
    <citation type="submission" date="2019-02" db="EMBL/GenBank/DDBJ databases">
        <title>Deep-cultivation of Planctomycetes and their phenomic and genomic characterization uncovers novel biology.</title>
        <authorList>
            <person name="Wiegand S."/>
            <person name="Jogler M."/>
            <person name="Boedeker C."/>
            <person name="Pinto D."/>
            <person name="Vollmers J."/>
            <person name="Rivas-Marin E."/>
            <person name="Kohn T."/>
            <person name="Peeters S.H."/>
            <person name="Heuer A."/>
            <person name="Rast P."/>
            <person name="Oberbeckmann S."/>
            <person name="Bunk B."/>
            <person name="Jeske O."/>
            <person name="Meyerdierks A."/>
            <person name="Storesund J.E."/>
            <person name="Kallscheuer N."/>
            <person name="Luecker S."/>
            <person name="Lage O.M."/>
            <person name="Pohl T."/>
            <person name="Merkel B.J."/>
            <person name="Hornburger P."/>
            <person name="Mueller R.-W."/>
            <person name="Bruemmer F."/>
            <person name="Labrenz M."/>
            <person name="Spormann A.M."/>
            <person name="Op Den Camp H."/>
            <person name="Overmann J."/>
            <person name="Amann R."/>
            <person name="Jetten M.S.M."/>
            <person name="Mascher T."/>
            <person name="Medema M.H."/>
            <person name="Devos D.P."/>
            <person name="Kaster A.-K."/>
            <person name="Ovreas L."/>
            <person name="Rohde M."/>
            <person name="Galperin M.Y."/>
            <person name="Jogler C."/>
        </authorList>
    </citation>
    <scope>NUCLEOTIDE SEQUENCE [LARGE SCALE GENOMIC DNA]</scope>
    <source>
        <strain evidence="1 2">Poly59</strain>
    </source>
</reference>